<reference evidence="5 6" key="1">
    <citation type="submission" date="2015-09" db="EMBL/GenBank/DDBJ databases">
        <title>Identification and resolution of microdiversity through metagenomic sequencing of parallel consortia.</title>
        <authorList>
            <person name="Nelson W.C."/>
            <person name="Romine M.F."/>
            <person name="Lindemann S.R."/>
        </authorList>
    </citation>
    <scope>NUCLEOTIDE SEQUENCE [LARGE SCALE GENOMIC DNA]</scope>
    <source>
        <strain evidence="5">HL-91</strain>
    </source>
</reference>
<keyword evidence="5" id="KW-0966">Cell projection</keyword>
<evidence type="ECO:0000256" key="1">
    <source>
        <dbReference type="ARBA" id="ARBA00010690"/>
    </source>
</evidence>
<dbReference type="SUPFAM" id="SSF160544">
    <property type="entry name" value="EscU C-terminal domain-like"/>
    <property type="match status" value="1"/>
</dbReference>
<feature type="compositionally biased region" description="Basic and acidic residues" evidence="2">
    <location>
        <begin position="7"/>
        <end position="24"/>
    </location>
</feature>
<feature type="region of interest" description="Disordered" evidence="2">
    <location>
        <begin position="1"/>
        <end position="24"/>
    </location>
</feature>
<dbReference type="PATRIC" id="fig|1666912.4.peg.1655"/>
<dbReference type="InterPro" id="IPR029025">
    <property type="entry name" value="T3SS_substrate_exporter_C"/>
</dbReference>
<protein>
    <submittedName>
        <fullName evidence="5">Flagellar biosynthetic protein FlhB</fullName>
    </submittedName>
</protein>
<evidence type="ECO:0000313" key="6">
    <source>
        <dbReference type="Proteomes" id="UP000050413"/>
    </source>
</evidence>
<feature type="transmembrane region" description="Helical" evidence="3">
    <location>
        <begin position="34"/>
        <end position="58"/>
    </location>
</feature>
<reference evidence="4 7" key="2">
    <citation type="submission" date="2016-01" db="EMBL/GenBank/DDBJ databases">
        <authorList>
            <person name="Varghese N."/>
        </authorList>
    </citation>
    <scope>NUCLEOTIDE SEQUENCE [LARGE SCALE GENOMIC DNA]</scope>
    <source>
        <strain evidence="4 7">HL-91</strain>
    </source>
</reference>
<dbReference type="OrthoDB" id="9807950at2"/>
<proteinExistence type="inferred from homology"/>
<name>A0A0P7WNE0_9RHOB</name>
<feature type="compositionally biased region" description="Basic and acidic residues" evidence="2">
    <location>
        <begin position="224"/>
        <end position="233"/>
    </location>
</feature>
<evidence type="ECO:0000256" key="3">
    <source>
        <dbReference type="SAM" id="Phobius"/>
    </source>
</evidence>
<evidence type="ECO:0000313" key="4">
    <source>
        <dbReference type="EMBL" id="CUX82106.1"/>
    </source>
</evidence>
<keyword evidence="7" id="KW-1185">Reference proteome</keyword>
<keyword evidence="5" id="KW-0969">Cilium</keyword>
<dbReference type="GO" id="GO:0009306">
    <property type="term" value="P:protein secretion"/>
    <property type="evidence" value="ECO:0007669"/>
    <property type="project" value="InterPro"/>
</dbReference>
<organism evidence="5 6">
    <name type="scientific">Roseibaca calidilacus</name>
    <dbReference type="NCBI Taxonomy" id="1666912"/>
    <lineage>
        <taxon>Bacteria</taxon>
        <taxon>Pseudomonadati</taxon>
        <taxon>Pseudomonadota</taxon>
        <taxon>Alphaproteobacteria</taxon>
        <taxon>Rhodobacterales</taxon>
        <taxon>Paracoccaceae</taxon>
        <taxon>Roseinatronobacter</taxon>
    </lineage>
</organism>
<dbReference type="AlphaFoldDB" id="A0A0P7WNE0"/>
<feature type="region of interest" description="Disordered" evidence="2">
    <location>
        <begin position="219"/>
        <end position="243"/>
    </location>
</feature>
<dbReference type="Proteomes" id="UP000182045">
    <property type="component" value="Unassembled WGS sequence"/>
</dbReference>
<gene>
    <name evidence="5" type="primary">flhB</name>
    <name evidence="4" type="ORF">Ga0058931_2169</name>
    <name evidence="5" type="ORF">HLUCCA05_02520</name>
</gene>
<dbReference type="RefSeq" id="WP_072246344.1">
    <property type="nucleotide sequence ID" value="NZ_FBYC01000004.1"/>
</dbReference>
<comment type="similarity">
    <text evidence="1">Belongs to the type III secretion exporter family.</text>
</comment>
<dbReference type="PRINTS" id="PR00950">
    <property type="entry name" value="TYPE3IMSPROT"/>
</dbReference>
<evidence type="ECO:0000256" key="2">
    <source>
        <dbReference type="SAM" id="MobiDB-lite"/>
    </source>
</evidence>
<dbReference type="Proteomes" id="UP000050413">
    <property type="component" value="Unassembled WGS sequence"/>
</dbReference>
<keyword evidence="3" id="KW-0472">Membrane</keyword>
<evidence type="ECO:0000313" key="7">
    <source>
        <dbReference type="Proteomes" id="UP000182045"/>
    </source>
</evidence>
<dbReference type="Pfam" id="PF01312">
    <property type="entry name" value="Bac_export_2"/>
    <property type="match status" value="1"/>
</dbReference>
<comment type="caution">
    <text evidence="5">The sequence shown here is derived from an EMBL/GenBank/DDBJ whole genome shotgun (WGS) entry which is preliminary data.</text>
</comment>
<dbReference type="InterPro" id="IPR006135">
    <property type="entry name" value="T3SS_substrate_exporter"/>
</dbReference>
<dbReference type="EMBL" id="LJSG01000002">
    <property type="protein sequence ID" value="KPP95551.1"/>
    <property type="molecule type" value="Genomic_DNA"/>
</dbReference>
<sequence>MAEQDESAERTEEPTPRKLDQARKDGQVLTSQEMLVFAAISAATVILLTLPVLGGAILQRWRAYLNAPSNLEPDALLAALGYAGRDILLAAGLIGLPVMLLMIGTQIAIGGLNWSVKGFAFKPEKIDPLKGFGRMFSLNSLVELSKAIGKVTLLGTVVLGGVYLGLDGLTVLGLVPLGDALRVVFRLTLGIFTGMCLVLGGIALADLLWQSHKHRTQLRMTPSEVKRENREDNGSPEVKSKLRQLQMQASQRAARERGALDDVGQATAVIVNPAHFAVALRYVPGQDDVPVMLASGRDGLAFQVIERAKSAHIPVLRLPPLARALYFTGDIGQPIHDGLFGAVAAVLAHVWRVERGLQDDLPDIDLPPDLQFDGLGNRAG</sequence>
<keyword evidence="3" id="KW-1133">Transmembrane helix</keyword>
<dbReference type="Gene3D" id="6.10.250.2080">
    <property type="match status" value="1"/>
</dbReference>
<accession>A0A0P7WNE0</accession>
<dbReference type="PANTHER" id="PTHR30531">
    <property type="entry name" value="FLAGELLAR BIOSYNTHETIC PROTEIN FLHB"/>
    <property type="match status" value="1"/>
</dbReference>
<feature type="transmembrane region" description="Helical" evidence="3">
    <location>
        <begin position="187"/>
        <end position="209"/>
    </location>
</feature>
<feature type="transmembrane region" description="Helical" evidence="3">
    <location>
        <begin position="151"/>
        <end position="175"/>
    </location>
</feature>
<dbReference type="Gene3D" id="3.40.1690.10">
    <property type="entry name" value="secretion proteins EscU"/>
    <property type="match status" value="1"/>
</dbReference>
<dbReference type="PANTHER" id="PTHR30531:SF12">
    <property type="entry name" value="FLAGELLAR BIOSYNTHETIC PROTEIN FLHB"/>
    <property type="match status" value="1"/>
</dbReference>
<evidence type="ECO:0000313" key="5">
    <source>
        <dbReference type="EMBL" id="KPP95551.1"/>
    </source>
</evidence>
<feature type="transmembrane region" description="Helical" evidence="3">
    <location>
        <begin position="87"/>
        <end position="112"/>
    </location>
</feature>
<dbReference type="GO" id="GO:0005886">
    <property type="term" value="C:plasma membrane"/>
    <property type="evidence" value="ECO:0007669"/>
    <property type="project" value="TreeGrafter"/>
</dbReference>
<dbReference type="STRING" id="1666912.Ga0058931_2169"/>
<dbReference type="EMBL" id="FBYC01000004">
    <property type="protein sequence ID" value="CUX82106.1"/>
    <property type="molecule type" value="Genomic_DNA"/>
</dbReference>
<keyword evidence="3" id="KW-0812">Transmembrane</keyword>
<keyword evidence="5" id="KW-0282">Flagellum</keyword>